<dbReference type="InterPro" id="IPR026022">
    <property type="entry name" value="PhoU_dom"/>
</dbReference>
<comment type="subcellular location">
    <subcellularLocation>
        <location evidence="1">Cell membrane</location>
        <topology evidence="1">Multi-pass membrane protein</topology>
    </subcellularLocation>
</comment>
<evidence type="ECO:0000259" key="7">
    <source>
        <dbReference type="Pfam" id="PF01895"/>
    </source>
</evidence>
<evidence type="ECO:0000256" key="1">
    <source>
        <dbReference type="ARBA" id="ARBA00004651"/>
    </source>
</evidence>
<dbReference type="PANTHER" id="PTHR10010:SF46">
    <property type="entry name" value="SODIUM-DEPENDENT PHOSPHATE TRANSPORT PROTEIN 2B"/>
    <property type="match status" value="1"/>
</dbReference>
<dbReference type="InterPro" id="IPR004633">
    <property type="entry name" value="NaPi_cotrn-rel/YqeW-like"/>
</dbReference>
<protein>
    <submittedName>
        <fullName evidence="8">Phosphate:Na+ symporter</fullName>
    </submittedName>
</protein>
<feature type="transmembrane region" description="Helical" evidence="6">
    <location>
        <begin position="46"/>
        <end position="66"/>
    </location>
</feature>
<dbReference type="Pfam" id="PF02690">
    <property type="entry name" value="Na_Pi_cotrans"/>
    <property type="match status" value="2"/>
</dbReference>
<dbReference type="Pfam" id="PF01895">
    <property type="entry name" value="PhoU"/>
    <property type="match status" value="2"/>
</dbReference>
<dbReference type="GO" id="GO:0005436">
    <property type="term" value="F:sodium:phosphate symporter activity"/>
    <property type="evidence" value="ECO:0007669"/>
    <property type="project" value="InterPro"/>
</dbReference>
<feature type="transmembrane region" description="Helical" evidence="6">
    <location>
        <begin position="297"/>
        <end position="317"/>
    </location>
</feature>
<dbReference type="InterPro" id="IPR038078">
    <property type="entry name" value="PhoU-like_sf"/>
</dbReference>
<organism evidence="8 9">
    <name type="scientific">Desulfoluna spongiiphila</name>
    <dbReference type="NCBI Taxonomy" id="419481"/>
    <lineage>
        <taxon>Bacteria</taxon>
        <taxon>Pseudomonadati</taxon>
        <taxon>Thermodesulfobacteriota</taxon>
        <taxon>Desulfobacteria</taxon>
        <taxon>Desulfobacterales</taxon>
        <taxon>Desulfolunaceae</taxon>
        <taxon>Desulfoluna</taxon>
    </lineage>
</organism>
<dbReference type="AlphaFoldDB" id="A0A1G5BPE2"/>
<evidence type="ECO:0000256" key="4">
    <source>
        <dbReference type="ARBA" id="ARBA00022989"/>
    </source>
</evidence>
<evidence type="ECO:0000256" key="2">
    <source>
        <dbReference type="ARBA" id="ARBA00022475"/>
    </source>
</evidence>
<feature type="transmembrane region" description="Helical" evidence="6">
    <location>
        <begin position="133"/>
        <end position="150"/>
    </location>
</feature>
<evidence type="ECO:0000256" key="6">
    <source>
        <dbReference type="SAM" id="Phobius"/>
    </source>
</evidence>
<feature type="transmembrane region" description="Helical" evidence="6">
    <location>
        <begin position="212"/>
        <end position="234"/>
    </location>
</feature>
<dbReference type="GO" id="GO:0044341">
    <property type="term" value="P:sodium-dependent phosphate transport"/>
    <property type="evidence" value="ECO:0007669"/>
    <property type="project" value="InterPro"/>
</dbReference>
<evidence type="ECO:0000256" key="5">
    <source>
        <dbReference type="ARBA" id="ARBA00023136"/>
    </source>
</evidence>
<reference evidence="8 9" key="1">
    <citation type="submission" date="2016-10" db="EMBL/GenBank/DDBJ databases">
        <authorList>
            <person name="de Groot N.N."/>
        </authorList>
    </citation>
    <scope>NUCLEOTIDE SEQUENCE [LARGE SCALE GENOMIC DNA]</scope>
    <source>
        <strain evidence="8 9">AA1</strain>
    </source>
</reference>
<evidence type="ECO:0000256" key="3">
    <source>
        <dbReference type="ARBA" id="ARBA00022692"/>
    </source>
</evidence>
<dbReference type="OrthoDB" id="9763003at2"/>
<dbReference type="InterPro" id="IPR003841">
    <property type="entry name" value="Na/Pi_transpt"/>
</dbReference>
<feature type="transmembrane region" description="Helical" evidence="6">
    <location>
        <begin position="170"/>
        <end position="192"/>
    </location>
</feature>
<gene>
    <name evidence="8" type="ORF">SAMN05216233_102121</name>
</gene>
<feature type="domain" description="PhoU" evidence="7">
    <location>
        <begin position="357"/>
        <end position="443"/>
    </location>
</feature>
<feature type="transmembrane region" description="Helical" evidence="6">
    <location>
        <begin position="106"/>
        <end position="127"/>
    </location>
</feature>
<evidence type="ECO:0000313" key="8">
    <source>
        <dbReference type="EMBL" id="SCX91894.1"/>
    </source>
</evidence>
<evidence type="ECO:0000313" key="9">
    <source>
        <dbReference type="Proteomes" id="UP000198870"/>
    </source>
</evidence>
<feature type="transmembrane region" description="Helical" evidence="6">
    <location>
        <begin position="246"/>
        <end position="267"/>
    </location>
</feature>
<accession>A0A1G5BPE2</accession>
<name>A0A1G5BPE2_9BACT</name>
<dbReference type="Proteomes" id="UP000198870">
    <property type="component" value="Unassembled WGS sequence"/>
</dbReference>
<dbReference type="RefSeq" id="WP_092208417.1">
    <property type="nucleotide sequence ID" value="NZ_FMUX01000002.1"/>
</dbReference>
<keyword evidence="5 6" id="KW-0472">Membrane</keyword>
<dbReference type="STRING" id="419481.SAMN05216233_102121"/>
<dbReference type="SUPFAM" id="SSF109755">
    <property type="entry name" value="PhoU-like"/>
    <property type="match status" value="1"/>
</dbReference>
<dbReference type="NCBIfam" id="TIGR00704">
    <property type="entry name" value="NaPi_cotrn_rel"/>
    <property type="match status" value="1"/>
</dbReference>
<sequence length="550" mass="60310">MESVNWLALVYGLVGGLGLFLYGMKMMSEGLQKSAGSSLRNILEKLTTNRVIGTFVGLVVTAVIQSSSATTVMVVGFVNAGLMNLVQALSVVLGANVGTTVTAQLIAFKIGKLALPAIGIGVFMRMFTSNKKYHYWGEVIIGFGLLFLGLKIMKDGFVPLRHSEFFQQAFITFSHHPVLAVAAGAVLTMVVQSSSATIGITVAMASTGLIDYYAACALVLGENIGTTITANLAAIGTNPTARRAAFGHFLINALGVCYMLIFLKFFMQAVDVMTPGDPNFVNADGNMPYIARHIANVHTGFNIVNLIIFVPVLHILARLCERMIPGKGNGRDDGLVFLDDCLIETPDFAVSQARKEVSRMSGLALEMLKLSRDAFFSRDTKTINKVYELENTVDLLEKDISTFLVRLNQEQISAETSRELNSILHVLHDLEKIGDYAENIANYTEKLIESDIRFSDEAMLEMEEIYDVAIRFTDNVIKAYNAGGLPRPIDTEDENTIDKMRKQFKNHHLKRLQQGSCSVETGILFVDILNNLEKTGDQAFNIAQVVMGDM</sequence>
<dbReference type="EMBL" id="FMUX01000002">
    <property type="protein sequence ID" value="SCX91894.1"/>
    <property type="molecule type" value="Genomic_DNA"/>
</dbReference>
<keyword evidence="9" id="KW-1185">Reference proteome</keyword>
<dbReference type="PANTHER" id="PTHR10010">
    <property type="entry name" value="SOLUTE CARRIER FAMILY 34 SODIUM PHOSPHATE , MEMBER 2-RELATED"/>
    <property type="match status" value="1"/>
</dbReference>
<dbReference type="GO" id="GO:0005886">
    <property type="term" value="C:plasma membrane"/>
    <property type="evidence" value="ECO:0007669"/>
    <property type="project" value="UniProtKB-SubCell"/>
</dbReference>
<keyword evidence="4 6" id="KW-1133">Transmembrane helix</keyword>
<dbReference type="NCBIfam" id="NF037997">
    <property type="entry name" value="Na_Pi_symport"/>
    <property type="match status" value="1"/>
</dbReference>
<keyword evidence="2" id="KW-1003">Cell membrane</keyword>
<feature type="transmembrane region" description="Helical" evidence="6">
    <location>
        <begin position="6"/>
        <end position="25"/>
    </location>
</feature>
<proteinExistence type="predicted"/>
<dbReference type="Gene3D" id="1.20.58.220">
    <property type="entry name" value="Phosphate transport system protein phou homolog 2, domain 2"/>
    <property type="match status" value="1"/>
</dbReference>
<feature type="domain" description="PhoU" evidence="7">
    <location>
        <begin position="492"/>
        <end position="546"/>
    </location>
</feature>
<keyword evidence="3 6" id="KW-0812">Transmembrane</keyword>